<sequence length="317" mass="36564">MAGWYFTLFLYFLRPPFGENKTGCGHMIISASRRTDIPAFYSRWFINRIREGFCTVPNPFNPGQISNVSLSVENVDVIVFWTRNPGPIIPHLTELRQRGYRYYFLYTLMNNPKLLDPKSPSVKHSLNIFKKLSDLIGPEKIIWRYDPVILSNITDIDFHKKTYENIAESLCGYTLRCIISFAEIYRKIKGRLNILSDKGLLLNGYDDNIFDLSAFLAQTASKYNIKIQSCALKKYLGKFGILPGKCIDDDYIEKVFRLKLDLKKDPFQRKECGCVASKDIGMYNSCLYQCQYCYATGSFEKAGINYRNHNPCSPSLL</sequence>
<dbReference type="Pfam" id="PF08902">
    <property type="entry name" value="DUF1848"/>
    <property type="match status" value="1"/>
</dbReference>
<protein>
    <recommendedName>
        <fullName evidence="2">DUF1848 domain-containing protein</fullName>
    </recommendedName>
</protein>
<accession>E1YHT0</accession>
<dbReference type="InterPro" id="IPR014998">
    <property type="entry name" value="DUF1848"/>
</dbReference>
<reference evidence="1" key="1">
    <citation type="journal article" date="2011" name="Environ. Microbiol.">
        <title>Genomic insights into the metabolic potential of the polycyclic aromatic hydrocarbon degrading sulfate-reducing Deltaproteobacterium N47.</title>
        <authorList>
            <person name="Bergmann F."/>
            <person name="Selesi D."/>
            <person name="Weinmaier T."/>
            <person name="Tischler P."/>
            <person name="Rattei T."/>
            <person name="Meckenstock R.U."/>
        </authorList>
    </citation>
    <scope>NUCLEOTIDE SEQUENCE</scope>
</reference>
<proteinExistence type="predicted"/>
<name>E1YHT0_9BACT</name>
<gene>
    <name evidence="1" type="ORF">N47_D30080</name>
</gene>
<organism evidence="1">
    <name type="scientific">uncultured Desulfobacterium sp</name>
    <dbReference type="NCBI Taxonomy" id="201089"/>
    <lineage>
        <taxon>Bacteria</taxon>
        <taxon>Pseudomonadati</taxon>
        <taxon>Thermodesulfobacteriota</taxon>
        <taxon>Desulfobacteria</taxon>
        <taxon>Desulfobacterales</taxon>
        <taxon>Desulfobacteriaceae</taxon>
        <taxon>Desulfobacterium</taxon>
        <taxon>environmental samples</taxon>
    </lineage>
</organism>
<evidence type="ECO:0008006" key="2">
    <source>
        <dbReference type="Google" id="ProtNLM"/>
    </source>
</evidence>
<dbReference type="EMBL" id="FR695874">
    <property type="protein sequence ID" value="CBX30199.1"/>
    <property type="molecule type" value="Genomic_DNA"/>
</dbReference>
<dbReference type="AlphaFoldDB" id="E1YHT0"/>
<evidence type="ECO:0000313" key="1">
    <source>
        <dbReference type="EMBL" id="CBX30199.1"/>
    </source>
</evidence>